<reference evidence="1" key="1">
    <citation type="submission" date="2021-04" db="EMBL/GenBank/DDBJ databases">
        <authorList>
            <person name="Tunstrom K."/>
        </authorList>
    </citation>
    <scope>NUCLEOTIDE SEQUENCE</scope>
</reference>
<dbReference type="AlphaFoldDB" id="A0A8S3XEI0"/>
<name>A0A8S3XEI0_PARAO</name>
<proteinExistence type="predicted"/>
<protein>
    <submittedName>
        <fullName evidence="1">(apollo) hypothetical protein</fullName>
    </submittedName>
</protein>
<sequence length="113" mass="12999">MSIIRDFVLNTAEHFYDIPDLRLNDKSEKALFEFINDTQTYLLQSSVNDKTLHLSTKIQCNVQKSIIFYKTSSLDLSKQDKINNVNMITLTTGAAESLYHILRQIFSPLLTLV</sequence>
<dbReference type="Proteomes" id="UP000691718">
    <property type="component" value="Unassembled WGS sequence"/>
</dbReference>
<keyword evidence="2" id="KW-1185">Reference proteome</keyword>
<comment type="caution">
    <text evidence="1">The sequence shown here is derived from an EMBL/GenBank/DDBJ whole genome shotgun (WGS) entry which is preliminary data.</text>
</comment>
<evidence type="ECO:0000313" key="1">
    <source>
        <dbReference type="EMBL" id="CAG5009463.1"/>
    </source>
</evidence>
<dbReference type="EMBL" id="CAJQZP010001030">
    <property type="protein sequence ID" value="CAG5009463.1"/>
    <property type="molecule type" value="Genomic_DNA"/>
</dbReference>
<gene>
    <name evidence="1" type="ORF">PAPOLLO_LOCUS15227</name>
</gene>
<organism evidence="1 2">
    <name type="scientific">Parnassius apollo</name>
    <name type="common">Apollo butterfly</name>
    <name type="synonym">Papilio apollo</name>
    <dbReference type="NCBI Taxonomy" id="110799"/>
    <lineage>
        <taxon>Eukaryota</taxon>
        <taxon>Metazoa</taxon>
        <taxon>Ecdysozoa</taxon>
        <taxon>Arthropoda</taxon>
        <taxon>Hexapoda</taxon>
        <taxon>Insecta</taxon>
        <taxon>Pterygota</taxon>
        <taxon>Neoptera</taxon>
        <taxon>Endopterygota</taxon>
        <taxon>Lepidoptera</taxon>
        <taxon>Glossata</taxon>
        <taxon>Ditrysia</taxon>
        <taxon>Papilionoidea</taxon>
        <taxon>Papilionidae</taxon>
        <taxon>Parnassiinae</taxon>
        <taxon>Parnassini</taxon>
        <taxon>Parnassius</taxon>
        <taxon>Parnassius</taxon>
    </lineage>
</organism>
<evidence type="ECO:0000313" key="2">
    <source>
        <dbReference type="Proteomes" id="UP000691718"/>
    </source>
</evidence>
<accession>A0A8S3XEI0</accession>
<dbReference type="OrthoDB" id="10252139at2759"/>